<gene>
    <name evidence="11" type="ORF">FGO68_gene10180</name>
</gene>
<proteinExistence type="inferred from homology"/>
<dbReference type="InterPro" id="IPR004161">
    <property type="entry name" value="EFTu-like_2"/>
</dbReference>
<accession>A0A8J8P246</accession>
<dbReference type="CDD" id="cd03707">
    <property type="entry name" value="EFTU_III"/>
    <property type="match status" value="1"/>
</dbReference>
<keyword evidence="12" id="KW-1185">Reference proteome</keyword>
<dbReference type="InterPro" id="IPR004160">
    <property type="entry name" value="Transl_elong_EFTu/EF1A_C"/>
</dbReference>
<dbReference type="AlphaFoldDB" id="A0A8J8P246"/>
<dbReference type="InterPro" id="IPR031157">
    <property type="entry name" value="G_TR_CS"/>
</dbReference>
<dbReference type="InterPro" id="IPR050055">
    <property type="entry name" value="EF-Tu_GTPase"/>
</dbReference>
<reference evidence="11" key="1">
    <citation type="submission" date="2019-06" db="EMBL/GenBank/DDBJ databases">
        <authorList>
            <person name="Zheng W."/>
        </authorList>
    </citation>
    <scope>NUCLEOTIDE SEQUENCE</scope>
    <source>
        <strain evidence="11">QDHG01</strain>
    </source>
</reference>
<evidence type="ECO:0000313" key="12">
    <source>
        <dbReference type="Proteomes" id="UP000785679"/>
    </source>
</evidence>
<dbReference type="PRINTS" id="PR00315">
    <property type="entry name" value="ELONGATNFCT"/>
</dbReference>
<dbReference type="OrthoDB" id="2067at2759"/>
<evidence type="ECO:0000256" key="3">
    <source>
        <dbReference type="ARBA" id="ARBA00022640"/>
    </source>
</evidence>
<dbReference type="NCBIfam" id="NF000766">
    <property type="entry name" value="PRK00049.1"/>
    <property type="match status" value="1"/>
</dbReference>
<dbReference type="InterPro" id="IPR005225">
    <property type="entry name" value="Small_GTP-bd"/>
</dbReference>
<evidence type="ECO:0000256" key="2">
    <source>
        <dbReference type="ARBA" id="ARBA00007249"/>
    </source>
</evidence>
<comment type="function">
    <text evidence="9">This protein promotes the GTP-dependent binding of aminoacyl-tRNA to the A-site of ribosomes during protein biosynthesis.</text>
</comment>
<dbReference type="NCBIfam" id="NF009372">
    <property type="entry name" value="PRK12735.1"/>
    <property type="match status" value="1"/>
</dbReference>
<dbReference type="PANTHER" id="PTHR43721">
    <property type="entry name" value="ELONGATION FACTOR TU-RELATED"/>
    <property type="match status" value="1"/>
</dbReference>
<evidence type="ECO:0000256" key="8">
    <source>
        <dbReference type="ARBA" id="ARBA00023134"/>
    </source>
</evidence>
<evidence type="ECO:0000256" key="4">
    <source>
        <dbReference type="ARBA" id="ARBA00022741"/>
    </source>
</evidence>
<dbReference type="FunFam" id="3.40.50.300:FF:000003">
    <property type="entry name" value="Elongation factor Tu"/>
    <property type="match status" value="1"/>
</dbReference>
<dbReference type="FunFam" id="2.40.30.10:FF:000001">
    <property type="entry name" value="Elongation factor Tu"/>
    <property type="match status" value="1"/>
</dbReference>
<evidence type="ECO:0000256" key="5">
    <source>
        <dbReference type="ARBA" id="ARBA00022768"/>
    </source>
</evidence>
<evidence type="ECO:0000256" key="1">
    <source>
        <dbReference type="ARBA" id="ARBA00004467"/>
    </source>
</evidence>
<dbReference type="Gene3D" id="2.40.30.10">
    <property type="entry name" value="Translation factors"/>
    <property type="match status" value="2"/>
</dbReference>
<dbReference type="CDD" id="cd03697">
    <property type="entry name" value="EFTU_II"/>
    <property type="match status" value="1"/>
</dbReference>
<keyword evidence="6" id="KW-0933">Apicoplast</keyword>
<comment type="subcellular location">
    <subcellularLocation>
        <location evidence="1">Plastid</location>
        <location evidence="1">Apicoplast</location>
    </subcellularLocation>
</comment>
<sequence>MGYLPVAAFAKFDRSKPHLNVGTIGHIDHGKTTLTAAITKYLANKGQAEFKDYHDIDRAPEEKARGITINATTIEYESASRHYGHVDCPGHADYVKNMITGAARMDGGILVVSAADGAMPQTREHILLCRQVGVKNIIVFLNKCDVVTDPEMHELVEMEVRELLSNYEYDGDNTVFVKGSALCALNGTEPELGEKAMEKLISALDTQIELPERLKDKDFLMSIDSSVNIPGRGTVVTGTVEQGKCKVGDDVHMIGIKRKPSPTTITGIETFKKTLDYGEAGDNVGVLLRGVTKEQVKRGMCLIKPGTLEVRRNFVGQLYILKPEEGGRNKPFLTGYRPQCFIRTADVAVDITLPEGLQMAMPGDSFQCNMKLNYPLPLQEKLRFALREGGKTVAAGVITKLLEDSEADVKEEEERAAKSKKK</sequence>
<dbReference type="PANTHER" id="PTHR43721:SF22">
    <property type="entry name" value="ELONGATION FACTOR TU, MITOCHONDRIAL"/>
    <property type="match status" value="1"/>
</dbReference>
<dbReference type="Gene3D" id="3.40.50.300">
    <property type="entry name" value="P-loop containing nucleotide triphosphate hydrolases"/>
    <property type="match status" value="1"/>
</dbReference>
<dbReference type="CDD" id="cd01884">
    <property type="entry name" value="EF_Tu"/>
    <property type="match status" value="1"/>
</dbReference>
<dbReference type="Pfam" id="PF00009">
    <property type="entry name" value="GTP_EFTU"/>
    <property type="match status" value="1"/>
</dbReference>
<dbReference type="SUPFAM" id="SSF52540">
    <property type="entry name" value="P-loop containing nucleoside triphosphate hydrolases"/>
    <property type="match status" value="1"/>
</dbReference>
<dbReference type="PROSITE" id="PS00301">
    <property type="entry name" value="G_TR_1"/>
    <property type="match status" value="1"/>
</dbReference>
<comment type="similarity">
    <text evidence="2 9">Belongs to the TRAFAC class translation factor GTPase superfamily. Classic translation factor GTPase family. EF-Tu/EF-1A subfamily.</text>
</comment>
<dbReference type="Pfam" id="PF03143">
    <property type="entry name" value="GTP_EFTU_D3"/>
    <property type="match status" value="1"/>
</dbReference>
<dbReference type="GO" id="GO:0070125">
    <property type="term" value="P:mitochondrial translational elongation"/>
    <property type="evidence" value="ECO:0007669"/>
    <property type="project" value="TreeGrafter"/>
</dbReference>
<organism evidence="11 12">
    <name type="scientific">Halteria grandinella</name>
    <dbReference type="NCBI Taxonomy" id="5974"/>
    <lineage>
        <taxon>Eukaryota</taxon>
        <taxon>Sar</taxon>
        <taxon>Alveolata</taxon>
        <taxon>Ciliophora</taxon>
        <taxon>Intramacronucleata</taxon>
        <taxon>Spirotrichea</taxon>
        <taxon>Stichotrichia</taxon>
        <taxon>Sporadotrichida</taxon>
        <taxon>Halteriidae</taxon>
        <taxon>Halteria</taxon>
    </lineage>
</organism>
<keyword evidence="8 9" id="KW-0342">GTP-binding</keyword>
<dbReference type="GO" id="GO:0005525">
    <property type="term" value="F:GTP binding"/>
    <property type="evidence" value="ECO:0007669"/>
    <property type="project" value="UniProtKB-UniRule"/>
</dbReference>
<evidence type="ECO:0000256" key="6">
    <source>
        <dbReference type="ARBA" id="ARBA00022887"/>
    </source>
</evidence>
<dbReference type="GO" id="GO:0003924">
    <property type="term" value="F:GTPase activity"/>
    <property type="evidence" value="ECO:0007669"/>
    <property type="project" value="UniProtKB-UniRule"/>
</dbReference>
<dbReference type="GO" id="GO:0005739">
    <property type="term" value="C:mitochondrion"/>
    <property type="evidence" value="ECO:0007669"/>
    <property type="project" value="TreeGrafter"/>
</dbReference>
<evidence type="ECO:0000313" key="11">
    <source>
        <dbReference type="EMBL" id="TNV84615.1"/>
    </source>
</evidence>
<keyword evidence="7" id="KW-0648">Protein biosynthesis</keyword>
<dbReference type="InterPro" id="IPR009001">
    <property type="entry name" value="Transl_elong_EF1A/Init_IF2_C"/>
</dbReference>
<dbReference type="InterPro" id="IPR041709">
    <property type="entry name" value="EF-Tu_GTP-bd"/>
</dbReference>
<keyword evidence="5 9" id="KW-0251">Elongation factor</keyword>
<keyword evidence="3" id="KW-0934">Plastid</keyword>
<dbReference type="InterPro" id="IPR000795">
    <property type="entry name" value="T_Tr_GTP-bd_dom"/>
</dbReference>
<dbReference type="Pfam" id="PF03144">
    <property type="entry name" value="GTP_EFTU_D2"/>
    <property type="match status" value="1"/>
</dbReference>
<dbReference type="InterPro" id="IPR033720">
    <property type="entry name" value="EFTU_2"/>
</dbReference>
<evidence type="ECO:0000259" key="10">
    <source>
        <dbReference type="PROSITE" id="PS51722"/>
    </source>
</evidence>
<evidence type="ECO:0000256" key="7">
    <source>
        <dbReference type="ARBA" id="ARBA00022917"/>
    </source>
</evidence>
<dbReference type="GO" id="GO:0003746">
    <property type="term" value="F:translation elongation factor activity"/>
    <property type="evidence" value="ECO:0007669"/>
    <property type="project" value="UniProtKB-UniRule"/>
</dbReference>
<dbReference type="NCBIfam" id="NF009373">
    <property type="entry name" value="PRK12736.1"/>
    <property type="match status" value="1"/>
</dbReference>
<dbReference type="InterPro" id="IPR009000">
    <property type="entry name" value="Transl_B-barrel_sf"/>
</dbReference>
<dbReference type="EMBL" id="RRYP01002586">
    <property type="protein sequence ID" value="TNV84615.1"/>
    <property type="molecule type" value="Genomic_DNA"/>
</dbReference>
<dbReference type="NCBIfam" id="TIGR00231">
    <property type="entry name" value="small_GTP"/>
    <property type="match status" value="1"/>
</dbReference>
<name>A0A8J8P246_HALGN</name>
<feature type="domain" description="Tr-type G" evidence="10">
    <location>
        <begin position="16"/>
        <end position="212"/>
    </location>
</feature>
<dbReference type="SUPFAM" id="SSF50447">
    <property type="entry name" value="Translation proteins"/>
    <property type="match status" value="1"/>
</dbReference>
<dbReference type="NCBIfam" id="TIGR00485">
    <property type="entry name" value="EF-Tu"/>
    <property type="match status" value="1"/>
</dbReference>
<dbReference type="PROSITE" id="PS51722">
    <property type="entry name" value="G_TR_2"/>
    <property type="match status" value="1"/>
</dbReference>
<dbReference type="InterPro" id="IPR004541">
    <property type="entry name" value="Transl_elong_EFTu/EF1A_bac/org"/>
</dbReference>
<dbReference type="InterPro" id="IPR027417">
    <property type="entry name" value="P-loop_NTPase"/>
</dbReference>
<comment type="caution">
    <text evidence="11">The sequence shown here is derived from an EMBL/GenBank/DDBJ whole genome shotgun (WGS) entry which is preliminary data.</text>
</comment>
<evidence type="ECO:0000256" key="9">
    <source>
        <dbReference type="RuleBase" id="RU000325"/>
    </source>
</evidence>
<protein>
    <recommendedName>
        <fullName evidence="9">Elongation factor Tu</fullName>
    </recommendedName>
</protein>
<keyword evidence="4 9" id="KW-0547">Nucleotide-binding</keyword>
<dbReference type="SUPFAM" id="SSF50465">
    <property type="entry name" value="EF-Tu/eEF-1alpha/eIF2-gamma C-terminal domain"/>
    <property type="match status" value="1"/>
</dbReference>
<dbReference type="Proteomes" id="UP000785679">
    <property type="component" value="Unassembled WGS sequence"/>
</dbReference>